<dbReference type="CDD" id="cd06267">
    <property type="entry name" value="PBP1_LacI_sugar_binding-like"/>
    <property type="match status" value="1"/>
</dbReference>
<name>A0A1X7I1N0_9FLAO</name>
<feature type="domain" description="HTH lacI-type" evidence="4">
    <location>
        <begin position="5"/>
        <end position="59"/>
    </location>
</feature>
<dbReference type="PANTHER" id="PTHR30146:SF109">
    <property type="entry name" value="HTH-TYPE TRANSCRIPTIONAL REGULATOR GALS"/>
    <property type="match status" value="1"/>
</dbReference>
<dbReference type="STRING" id="188872.SAMN03080602_00317"/>
<dbReference type="PROSITE" id="PS50932">
    <property type="entry name" value="HTH_LACI_2"/>
    <property type="match status" value="1"/>
</dbReference>
<dbReference type="InterPro" id="IPR001761">
    <property type="entry name" value="Peripla_BP/Lac1_sug-bd_dom"/>
</dbReference>
<dbReference type="AlphaFoldDB" id="A0A1X7I1N0"/>
<dbReference type="SUPFAM" id="SSF53822">
    <property type="entry name" value="Periplasmic binding protein-like I"/>
    <property type="match status" value="1"/>
</dbReference>
<evidence type="ECO:0000256" key="2">
    <source>
        <dbReference type="ARBA" id="ARBA00023125"/>
    </source>
</evidence>
<reference evidence="6" key="1">
    <citation type="submission" date="2017-04" db="EMBL/GenBank/DDBJ databases">
        <authorList>
            <person name="Varghese N."/>
            <person name="Submissions S."/>
        </authorList>
    </citation>
    <scope>NUCLEOTIDE SEQUENCE [LARGE SCALE GENOMIC DNA]</scope>
    <source>
        <strain evidence="6">DSM 19835</strain>
    </source>
</reference>
<dbReference type="SUPFAM" id="SSF47413">
    <property type="entry name" value="lambda repressor-like DNA-binding domains"/>
    <property type="match status" value="1"/>
</dbReference>
<dbReference type="SMART" id="SM00354">
    <property type="entry name" value="HTH_LACI"/>
    <property type="match status" value="1"/>
</dbReference>
<dbReference type="OrthoDB" id="9768806at2"/>
<evidence type="ECO:0000259" key="4">
    <source>
        <dbReference type="PROSITE" id="PS50932"/>
    </source>
</evidence>
<dbReference type="Pfam" id="PF00532">
    <property type="entry name" value="Peripla_BP_1"/>
    <property type="match status" value="1"/>
</dbReference>
<keyword evidence="3" id="KW-0804">Transcription</keyword>
<dbReference type="Gene3D" id="3.40.50.2300">
    <property type="match status" value="2"/>
</dbReference>
<dbReference type="RefSeq" id="WP_085495533.1">
    <property type="nucleotide sequence ID" value="NZ_FXAO01000001.1"/>
</dbReference>
<evidence type="ECO:0000256" key="1">
    <source>
        <dbReference type="ARBA" id="ARBA00023015"/>
    </source>
</evidence>
<keyword evidence="2" id="KW-0238">DNA-binding</keyword>
<dbReference type="InterPro" id="IPR000843">
    <property type="entry name" value="HTH_LacI"/>
</dbReference>
<dbReference type="CDD" id="cd01392">
    <property type="entry name" value="HTH_LacI"/>
    <property type="match status" value="1"/>
</dbReference>
<sequence>MENKTTIHDIAKALKIDASTVSRALNNSPRVSQKTKARILAKANEMGYQRNVLASNLRKSVTNTIGVIVPRISRHFFSSVISGIEEAAYDAGYNVIICQSLEQLKRERKIIETLLANRVAGVLLSVSMETVEFDHLLNMKNNGTPFLFFDRHCEIEGISSVLIDDLQGGFEATEHLILNGCKNIGHFSGPQELAIYRNRTAGYRKALEKHKIPFRPELILRSSLMENDGAEGAKTLLSLPYDIDGLFSANDVAAIGAMKYFKKEGIRVPENVAIVGFSNEPVSGIIDPSLTTIDQPGFQIGQIATKLLLDEISNSSKDNIIIGKTTIQKSSLIERDSSRRIT</sequence>
<dbReference type="Pfam" id="PF00356">
    <property type="entry name" value="LacI"/>
    <property type="match status" value="1"/>
</dbReference>
<evidence type="ECO:0000313" key="5">
    <source>
        <dbReference type="EMBL" id="SMG08224.1"/>
    </source>
</evidence>
<keyword evidence="6" id="KW-1185">Reference proteome</keyword>
<proteinExistence type="predicted"/>
<dbReference type="EMBL" id="FXAO01000001">
    <property type="protein sequence ID" value="SMG08224.1"/>
    <property type="molecule type" value="Genomic_DNA"/>
</dbReference>
<protein>
    <submittedName>
        <fullName evidence="5">Transcriptional regulator, LacI family</fullName>
    </submittedName>
</protein>
<dbReference type="InterPro" id="IPR028082">
    <property type="entry name" value="Peripla_BP_I"/>
</dbReference>
<dbReference type="GO" id="GO:0003700">
    <property type="term" value="F:DNA-binding transcription factor activity"/>
    <property type="evidence" value="ECO:0007669"/>
    <property type="project" value="TreeGrafter"/>
</dbReference>
<dbReference type="PANTHER" id="PTHR30146">
    <property type="entry name" value="LACI-RELATED TRANSCRIPTIONAL REPRESSOR"/>
    <property type="match status" value="1"/>
</dbReference>
<dbReference type="Proteomes" id="UP000193420">
    <property type="component" value="Unassembled WGS sequence"/>
</dbReference>
<accession>A0A1X7I1N0</accession>
<dbReference type="InterPro" id="IPR010982">
    <property type="entry name" value="Lambda_DNA-bd_dom_sf"/>
</dbReference>
<keyword evidence="1" id="KW-0805">Transcription regulation</keyword>
<organism evidence="5 6">
    <name type="scientific">Arenibacter troitsensis</name>
    <dbReference type="NCBI Taxonomy" id="188872"/>
    <lineage>
        <taxon>Bacteria</taxon>
        <taxon>Pseudomonadati</taxon>
        <taxon>Bacteroidota</taxon>
        <taxon>Flavobacteriia</taxon>
        <taxon>Flavobacteriales</taxon>
        <taxon>Flavobacteriaceae</taxon>
        <taxon>Arenibacter</taxon>
    </lineage>
</organism>
<evidence type="ECO:0000313" key="6">
    <source>
        <dbReference type="Proteomes" id="UP000193420"/>
    </source>
</evidence>
<gene>
    <name evidence="5" type="ORF">SAMN03080602_00317</name>
</gene>
<dbReference type="Gene3D" id="1.10.260.40">
    <property type="entry name" value="lambda repressor-like DNA-binding domains"/>
    <property type="match status" value="1"/>
</dbReference>
<dbReference type="GO" id="GO:0000976">
    <property type="term" value="F:transcription cis-regulatory region binding"/>
    <property type="evidence" value="ECO:0007669"/>
    <property type="project" value="TreeGrafter"/>
</dbReference>
<evidence type="ECO:0000256" key="3">
    <source>
        <dbReference type="ARBA" id="ARBA00023163"/>
    </source>
</evidence>